<organism evidence="19 20">
    <name type="scientific">Trichoplusia ni</name>
    <name type="common">Cabbage looper</name>
    <dbReference type="NCBI Taxonomy" id="7111"/>
    <lineage>
        <taxon>Eukaryota</taxon>
        <taxon>Metazoa</taxon>
        <taxon>Ecdysozoa</taxon>
        <taxon>Arthropoda</taxon>
        <taxon>Hexapoda</taxon>
        <taxon>Insecta</taxon>
        <taxon>Pterygota</taxon>
        <taxon>Neoptera</taxon>
        <taxon>Endopterygota</taxon>
        <taxon>Lepidoptera</taxon>
        <taxon>Glossata</taxon>
        <taxon>Ditrysia</taxon>
        <taxon>Noctuoidea</taxon>
        <taxon>Noctuidae</taxon>
        <taxon>Plusiinae</taxon>
        <taxon>Trichoplusia</taxon>
    </lineage>
</organism>
<dbReference type="EC" id="1.11.1.20" evidence="13"/>
<keyword evidence="5" id="KW-0643">Prostaglandin biosynthesis</keyword>
<comment type="similarity">
    <text evidence="12">Belongs to the peroxiredoxin-like PRXL2 family. Prostamide/prostaglandin F synthase subfamily.</text>
</comment>
<comment type="catalytic activity">
    <reaction evidence="16">
        <text>prostaglandin H2 + [thioredoxin]-dithiol = prostaglandin F2alpha + [thioredoxin]-disulfide</text>
        <dbReference type="Rhea" id="RHEA:28214"/>
        <dbReference type="Rhea" id="RHEA-COMP:10698"/>
        <dbReference type="Rhea" id="RHEA-COMP:10700"/>
        <dbReference type="ChEBI" id="CHEBI:29950"/>
        <dbReference type="ChEBI" id="CHEBI:50058"/>
        <dbReference type="ChEBI" id="CHEBI:57404"/>
        <dbReference type="ChEBI" id="CHEBI:57405"/>
        <dbReference type="EC" id="1.11.1.20"/>
    </reaction>
</comment>
<evidence type="ECO:0000256" key="12">
    <source>
        <dbReference type="ARBA" id="ARBA00037965"/>
    </source>
</evidence>
<keyword evidence="8" id="KW-0560">Oxidoreductase</keyword>
<evidence type="ECO:0000256" key="16">
    <source>
        <dbReference type="ARBA" id="ARBA00047917"/>
    </source>
</evidence>
<evidence type="ECO:0000256" key="13">
    <source>
        <dbReference type="ARBA" id="ARBA00039126"/>
    </source>
</evidence>
<evidence type="ECO:0000256" key="6">
    <source>
        <dbReference type="ARBA" id="ARBA00022832"/>
    </source>
</evidence>
<evidence type="ECO:0000313" key="19">
    <source>
        <dbReference type="Proteomes" id="UP000322000"/>
    </source>
</evidence>
<evidence type="ECO:0000256" key="9">
    <source>
        <dbReference type="ARBA" id="ARBA00023098"/>
    </source>
</evidence>
<feature type="region of interest" description="Disordered" evidence="18">
    <location>
        <begin position="228"/>
        <end position="247"/>
    </location>
</feature>
<dbReference type="GO" id="GO:0001516">
    <property type="term" value="P:prostaglandin biosynthetic process"/>
    <property type="evidence" value="ECO:0007669"/>
    <property type="project" value="UniProtKB-KW"/>
</dbReference>
<comment type="function">
    <text evidence="11">Catalyzes the reduction of prostaglandin-ethanolamide H(2) (prostamide H(2)) to prostamide F(2alpha) with NADPH as proton donor. Also able to reduce prostaglandin H(2) to prostaglandin F(2alpha).</text>
</comment>
<comment type="catalytic activity">
    <reaction evidence="17">
        <text>prostamide F2alpha + [thioredoxin]-disulfide = prostamide H2 + [thioredoxin]-dithiol</text>
        <dbReference type="Rhea" id="RHEA:26373"/>
        <dbReference type="Rhea" id="RHEA-COMP:10698"/>
        <dbReference type="Rhea" id="RHEA-COMP:10700"/>
        <dbReference type="ChEBI" id="CHEBI:29950"/>
        <dbReference type="ChEBI" id="CHEBI:50058"/>
        <dbReference type="ChEBI" id="CHEBI:53081"/>
        <dbReference type="ChEBI" id="CHEBI:53082"/>
        <dbReference type="EC" id="1.11.1.20"/>
    </reaction>
</comment>
<dbReference type="InterPro" id="IPR036249">
    <property type="entry name" value="Thioredoxin-like_sf"/>
</dbReference>
<keyword evidence="7" id="KW-0521">NADP</keyword>
<dbReference type="InParanoid" id="A0A7E5WZB9"/>
<keyword evidence="3" id="KW-0644">Prostaglandin metabolism</keyword>
<evidence type="ECO:0000256" key="7">
    <source>
        <dbReference type="ARBA" id="ARBA00022857"/>
    </source>
</evidence>
<dbReference type="PANTHER" id="PTHR28630:SF29">
    <property type="entry name" value="PROSTAMIDE_PROSTAGLANDIN F SYNTHASE"/>
    <property type="match status" value="1"/>
</dbReference>
<evidence type="ECO:0000256" key="10">
    <source>
        <dbReference type="ARBA" id="ARBA00023160"/>
    </source>
</evidence>
<dbReference type="CDD" id="cd02970">
    <property type="entry name" value="PRX_like2"/>
    <property type="match status" value="1"/>
</dbReference>
<evidence type="ECO:0000256" key="1">
    <source>
        <dbReference type="ARBA" id="ARBA00004514"/>
    </source>
</evidence>
<keyword evidence="10" id="KW-0275">Fatty acid biosynthesis</keyword>
<sequence>MAICHLSKKLNNHFIHVVHFAAYRTSYLSFHKIIINNSQKAKMSTNTSEIGSQKVKSIATGETFELKRFWEDQNVAIIFFRRWGCMLCRLWAKELSEITPVLNKHNIKLIGVGVEEAGSKEFVDGKFFDGELYYVDDLSTYQRLGFKRFNVVTIITSLFWKQSRDAISKGRGLGLDSDLIGDGLQNGGALLYRKGGKLINHFVQMGPADRMPNTDILEHFGLENEYNPETMANKKAEEKECTTEAKP</sequence>
<dbReference type="Pfam" id="PF13911">
    <property type="entry name" value="AhpC-TSA_2"/>
    <property type="match status" value="1"/>
</dbReference>
<gene>
    <name evidence="20" type="primary">LOC113507591</name>
</gene>
<dbReference type="GeneID" id="113507591"/>
<keyword evidence="4" id="KW-0444">Lipid biosynthesis</keyword>
<dbReference type="SUPFAM" id="SSF52833">
    <property type="entry name" value="Thioredoxin-like"/>
    <property type="match status" value="1"/>
</dbReference>
<comment type="subcellular location">
    <subcellularLocation>
        <location evidence="1">Cytoplasm</location>
        <location evidence="1">Cytosol</location>
    </subcellularLocation>
</comment>
<evidence type="ECO:0000256" key="11">
    <source>
        <dbReference type="ARBA" id="ARBA00037117"/>
    </source>
</evidence>
<dbReference type="PANTHER" id="PTHR28630">
    <property type="match status" value="1"/>
</dbReference>
<evidence type="ECO:0000256" key="3">
    <source>
        <dbReference type="ARBA" id="ARBA00022501"/>
    </source>
</evidence>
<proteinExistence type="inferred from homology"/>
<keyword evidence="9" id="KW-0443">Lipid metabolism</keyword>
<reference evidence="20" key="1">
    <citation type="submission" date="2025-08" db="UniProtKB">
        <authorList>
            <consortium name="RefSeq"/>
        </authorList>
    </citation>
    <scope>IDENTIFICATION</scope>
</reference>
<dbReference type="InterPro" id="IPR032801">
    <property type="entry name" value="PXL2A/B/C"/>
</dbReference>
<evidence type="ECO:0000256" key="2">
    <source>
        <dbReference type="ARBA" id="ARBA00022490"/>
    </source>
</evidence>
<evidence type="ECO:0000256" key="18">
    <source>
        <dbReference type="SAM" id="MobiDB-lite"/>
    </source>
</evidence>
<evidence type="ECO:0000256" key="17">
    <source>
        <dbReference type="ARBA" id="ARBA00048626"/>
    </source>
</evidence>
<dbReference type="FunFam" id="3.40.30.10:FF:000243">
    <property type="entry name" value="Prostamide/prostaglandin F synthase"/>
    <property type="match status" value="1"/>
</dbReference>
<keyword evidence="19" id="KW-1185">Reference proteome</keyword>
<accession>A0A7E5WZB9</accession>
<evidence type="ECO:0000256" key="14">
    <source>
        <dbReference type="ARBA" id="ARBA00040768"/>
    </source>
</evidence>
<dbReference type="AlphaFoldDB" id="A0A7E5WZB9"/>
<evidence type="ECO:0000313" key="20">
    <source>
        <dbReference type="RefSeq" id="XP_026746238.1"/>
    </source>
</evidence>
<dbReference type="RefSeq" id="XP_026746238.1">
    <property type="nucleotide sequence ID" value="XM_026890437.1"/>
</dbReference>
<evidence type="ECO:0000256" key="8">
    <source>
        <dbReference type="ARBA" id="ARBA00023002"/>
    </source>
</evidence>
<dbReference type="Proteomes" id="UP000322000">
    <property type="component" value="Unplaced"/>
</dbReference>
<protein>
    <recommendedName>
        <fullName evidence="14">Prostamide/prostaglandin F synthase</fullName>
        <ecNumber evidence="13">1.11.1.20</ecNumber>
    </recommendedName>
    <alternativeName>
        <fullName evidence="15">Peroxiredoxin-like 2B</fullName>
    </alternativeName>
</protein>
<evidence type="ECO:0000256" key="15">
    <source>
        <dbReference type="ARBA" id="ARBA00041838"/>
    </source>
</evidence>
<dbReference type="Gene3D" id="3.40.30.10">
    <property type="entry name" value="Glutaredoxin"/>
    <property type="match status" value="1"/>
</dbReference>
<dbReference type="GO" id="GO:0005829">
    <property type="term" value="C:cytosol"/>
    <property type="evidence" value="ECO:0007669"/>
    <property type="project" value="UniProtKB-SubCell"/>
</dbReference>
<keyword evidence="2" id="KW-0963">Cytoplasm</keyword>
<dbReference type="GO" id="GO:0047017">
    <property type="term" value="F:prostaglandin F synthase activity"/>
    <property type="evidence" value="ECO:0007669"/>
    <property type="project" value="TreeGrafter"/>
</dbReference>
<keyword evidence="6" id="KW-0276">Fatty acid metabolism</keyword>
<evidence type="ECO:0000256" key="5">
    <source>
        <dbReference type="ARBA" id="ARBA00022585"/>
    </source>
</evidence>
<evidence type="ECO:0000256" key="4">
    <source>
        <dbReference type="ARBA" id="ARBA00022516"/>
    </source>
</evidence>
<feature type="compositionally biased region" description="Basic and acidic residues" evidence="18">
    <location>
        <begin position="232"/>
        <end position="247"/>
    </location>
</feature>
<name>A0A7E5WZB9_TRINI</name>